<keyword evidence="2 5" id="KW-0547">Nucleotide-binding</keyword>
<evidence type="ECO:0000256" key="5">
    <source>
        <dbReference type="RuleBase" id="RU365059"/>
    </source>
</evidence>
<evidence type="ECO:0000256" key="3">
    <source>
        <dbReference type="ARBA" id="ARBA00022801"/>
    </source>
</evidence>
<evidence type="ECO:0000256" key="1">
    <source>
        <dbReference type="ARBA" id="ARBA00005290"/>
    </source>
</evidence>
<accession>A0AAV8UUH0</accession>
<comment type="subunit">
    <text evidence="5">Binds to RNA polymerase II (RNAPII).</text>
</comment>
<dbReference type="AlphaFoldDB" id="A0AAV8UUH0"/>
<sequence>MRLDDVVEWQFWKLGKNWTTLIMVMFGQVVVGPPGSGKSTYCTGMQQFYKAVGRQCAVVNLDPANENIPYDVAVDIKELVKSSVAAEEHGLGPNGSLMYCMEVLEANTEWLIQKTRALKGQYLIFDFPGQVELFTHTTIVRSIVQTLVKHDYRLTAVNLVDSHYCSDPGKYISALMLSLTTMLQLELPHVNIFSKIDIVEKDGPLDFPLETFTEVADLGYILDRLKAQPRAQRFAKLNVAIADVLESYNFLHFLPLNIEDKDTLVRVANEIDKSNGYTFGHMDIQKFLYAHSSVHATNPDWDITIRERYMEEFKDRSEDGPS</sequence>
<dbReference type="PANTHER" id="PTHR21231:SF3">
    <property type="entry name" value="GPN-LOOP GTPASE 2"/>
    <property type="match status" value="1"/>
</dbReference>
<evidence type="ECO:0000256" key="4">
    <source>
        <dbReference type="ARBA" id="ARBA00023134"/>
    </source>
</evidence>
<comment type="caution">
    <text evidence="6">The sequence shown here is derived from an EMBL/GenBank/DDBJ whole genome shotgun (WGS) entry which is preliminary data.</text>
</comment>
<dbReference type="GO" id="GO:0003924">
    <property type="term" value="F:GTPase activity"/>
    <property type="evidence" value="ECO:0007669"/>
    <property type="project" value="TreeGrafter"/>
</dbReference>
<keyword evidence="3 5" id="KW-0378">Hydrolase</keyword>
<dbReference type="Pfam" id="PF03029">
    <property type="entry name" value="ATP_bind_1"/>
    <property type="match status" value="1"/>
</dbReference>
<dbReference type="GO" id="GO:0005737">
    <property type="term" value="C:cytoplasm"/>
    <property type="evidence" value="ECO:0007669"/>
    <property type="project" value="TreeGrafter"/>
</dbReference>
<comment type="function">
    <text evidence="5">Small GTPase required for proper localization of RNA polymerase II and III (RNAPII and RNAPIII). May act at an RNAP assembly step prior to nuclear import.</text>
</comment>
<name>A0AAV8UUH0_9RHOD</name>
<proteinExistence type="inferred from homology"/>
<dbReference type="PANTHER" id="PTHR21231">
    <property type="entry name" value="XPA-BINDING PROTEIN 1-RELATED"/>
    <property type="match status" value="1"/>
</dbReference>
<dbReference type="EMBL" id="JAMWBK010000004">
    <property type="protein sequence ID" value="KAJ8906210.1"/>
    <property type="molecule type" value="Genomic_DNA"/>
</dbReference>
<dbReference type="Gene3D" id="3.40.50.300">
    <property type="entry name" value="P-loop containing nucleotide triphosphate hydrolases"/>
    <property type="match status" value="1"/>
</dbReference>
<organism evidence="6 7">
    <name type="scientific">Rhodosorus marinus</name>
    <dbReference type="NCBI Taxonomy" id="101924"/>
    <lineage>
        <taxon>Eukaryota</taxon>
        <taxon>Rhodophyta</taxon>
        <taxon>Stylonematophyceae</taxon>
        <taxon>Stylonematales</taxon>
        <taxon>Stylonemataceae</taxon>
        <taxon>Rhodosorus</taxon>
    </lineage>
</organism>
<protein>
    <recommendedName>
        <fullName evidence="5">GPN-loop GTPase 2</fullName>
    </recommendedName>
</protein>
<keyword evidence="7" id="KW-1185">Reference proteome</keyword>
<dbReference type="Proteomes" id="UP001157974">
    <property type="component" value="Unassembled WGS sequence"/>
</dbReference>
<evidence type="ECO:0000313" key="6">
    <source>
        <dbReference type="EMBL" id="KAJ8906210.1"/>
    </source>
</evidence>
<reference evidence="6 7" key="1">
    <citation type="journal article" date="2023" name="Nat. Commun.">
        <title>Origin of minicircular mitochondrial genomes in red algae.</title>
        <authorList>
            <person name="Lee Y."/>
            <person name="Cho C.H."/>
            <person name="Lee Y.M."/>
            <person name="Park S.I."/>
            <person name="Yang J.H."/>
            <person name="West J.A."/>
            <person name="Bhattacharya D."/>
            <person name="Yoon H.S."/>
        </authorList>
    </citation>
    <scope>NUCLEOTIDE SEQUENCE [LARGE SCALE GENOMIC DNA]</scope>
    <source>
        <strain evidence="6 7">CCMP1338</strain>
        <tissue evidence="6">Whole cell</tissue>
    </source>
</reference>
<dbReference type="GO" id="GO:0005525">
    <property type="term" value="F:GTP binding"/>
    <property type="evidence" value="ECO:0007669"/>
    <property type="project" value="UniProtKB-KW"/>
</dbReference>
<evidence type="ECO:0000256" key="2">
    <source>
        <dbReference type="ARBA" id="ARBA00022741"/>
    </source>
</evidence>
<dbReference type="InterPro" id="IPR027417">
    <property type="entry name" value="P-loop_NTPase"/>
</dbReference>
<evidence type="ECO:0000313" key="7">
    <source>
        <dbReference type="Proteomes" id="UP001157974"/>
    </source>
</evidence>
<dbReference type="SUPFAM" id="SSF52540">
    <property type="entry name" value="P-loop containing nucleoside triphosphate hydrolases"/>
    <property type="match status" value="1"/>
</dbReference>
<keyword evidence="4 5" id="KW-0342">GTP-binding</keyword>
<dbReference type="InterPro" id="IPR030231">
    <property type="entry name" value="Gpn2"/>
</dbReference>
<dbReference type="InterPro" id="IPR004130">
    <property type="entry name" value="Gpn"/>
</dbReference>
<comment type="similarity">
    <text evidence="1 5">Belongs to the GPN-loop GTPase family.</text>
</comment>
<gene>
    <name evidence="6" type="ORF">NDN08_002704</name>
</gene>
<dbReference type="FunFam" id="3.40.50.300:FF:000338">
    <property type="entry name" value="GPN-loop GTPase 2"/>
    <property type="match status" value="1"/>
</dbReference>
<dbReference type="CDD" id="cd17871">
    <property type="entry name" value="GPN2"/>
    <property type="match status" value="1"/>
</dbReference>